<dbReference type="Pfam" id="PF08246">
    <property type="entry name" value="Inhibitor_I29"/>
    <property type="match status" value="1"/>
</dbReference>
<evidence type="ECO:0000313" key="4">
    <source>
        <dbReference type="EnsemblPlants" id="KQJ88533"/>
    </source>
</evidence>
<feature type="signal peptide" evidence="1">
    <location>
        <begin position="1"/>
        <end position="24"/>
    </location>
</feature>
<proteinExistence type="predicted"/>
<reference evidence="3 4" key="1">
    <citation type="journal article" date="2010" name="Nature">
        <title>Genome sequencing and analysis of the model grass Brachypodium distachyon.</title>
        <authorList>
            <consortium name="International Brachypodium Initiative"/>
        </authorList>
    </citation>
    <scope>NUCLEOTIDE SEQUENCE [LARGE SCALE GENOMIC DNA]</scope>
    <source>
        <strain evidence="3 4">Bd21</strain>
    </source>
</reference>
<dbReference type="Proteomes" id="UP000008810">
    <property type="component" value="Chromosome 4"/>
</dbReference>
<organism evidence="3">
    <name type="scientific">Brachypodium distachyon</name>
    <name type="common">Purple false brome</name>
    <name type="synonym">Trachynia distachya</name>
    <dbReference type="NCBI Taxonomy" id="15368"/>
    <lineage>
        <taxon>Eukaryota</taxon>
        <taxon>Viridiplantae</taxon>
        <taxon>Streptophyta</taxon>
        <taxon>Embryophyta</taxon>
        <taxon>Tracheophyta</taxon>
        <taxon>Spermatophyta</taxon>
        <taxon>Magnoliopsida</taxon>
        <taxon>Liliopsida</taxon>
        <taxon>Poales</taxon>
        <taxon>Poaceae</taxon>
        <taxon>BOP clade</taxon>
        <taxon>Pooideae</taxon>
        <taxon>Stipodae</taxon>
        <taxon>Brachypodieae</taxon>
        <taxon>Brachypodium</taxon>
    </lineage>
</organism>
<gene>
    <name evidence="3" type="ORF">BRADI_4g19156v3</name>
</gene>
<evidence type="ECO:0000313" key="5">
    <source>
        <dbReference type="Proteomes" id="UP000008810"/>
    </source>
</evidence>
<dbReference type="InterPro" id="IPR013201">
    <property type="entry name" value="Prot_inhib_I29"/>
</dbReference>
<dbReference type="Gene3D" id="1.10.287.2250">
    <property type="match status" value="1"/>
</dbReference>
<feature type="domain" description="Cathepsin propeptide inhibitor" evidence="2">
    <location>
        <begin position="43"/>
        <end position="102"/>
    </location>
</feature>
<dbReference type="InParanoid" id="A0A0Q3L7G3"/>
<dbReference type="EnsemblPlants" id="KQJ88533">
    <property type="protein sequence ID" value="KQJ88533"/>
    <property type="gene ID" value="BRADI_4g19156v3"/>
</dbReference>
<protein>
    <recommendedName>
        <fullName evidence="2">Cathepsin propeptide inhibitor domain-containing protein</fullName>
    </recommendedName>
</protein>
<dbReference type="STRING" id="15368.A0A0Q3L7G3"/>
<dbReference type="EMBL" id="CM000883">
    <property type="protein sequence ID" value="KQJ88533.1"/>
    <property type="molecule type" value="Genomic_DNA"/>
</dbReference>
<feature type="chain" id="PRO_5033239078" description="Cathepsin propeptide inhibitor domain-containing protein" evidence="1">
    <location>
        <begin position="25"/>
        <end position="166"/>
    </location>
</feature>
<evidence type="ECO:0000259" key="2">
    <source>
        <dbReference type="SMART" id="SM00848"/>
    </source>
</evidence>
<sequence length="166" mass="18972">MRSSTTLMALLLLLLLVVVWPAAAADIQIPYRERSEEETRRVFVEWKAKVGRTYSSIGEEECHYATFKDNLRDIDKRNVGRIHSDPLRRRLNNFSDLTHEEHRAVSCLTRSGRAKGSVDVDCIHAVWCLCFHYLFLFYTLAAPAIFGSSGRAVGGEYSSVFQRNPF</sequence>
<keyword evidence="1" id="KW-0732">Signal</keyword>
<dbReference type="InterPro" id="IPR038765">
    <property type="entry name" value="Papain-like_cys_pep_sf"/>
</dbReference>
<reference evidence="4" key="3">
    <citation type="submission" date="2018-08" db="UniProtKB">
        <authorList>
            <consortium name="EnsemblPlants"/>
        </authorList>
    </citation>
    <scope>IDENTIFICATION</scope>
    <source>
        <strain evidence="4">cv. Bd21</strain>
    </source>
</reference>
<dbReference type="SUPFAM" id="SSF54001">
    <property type="entry name" value="Cysteine proteinases"/>
    <property type="match status" value="1"/>
</dbReference>
<evidence type="ECO:0000256" key="1">
    <source>
        <dbReference type="SAM" id="SignalP"/>
    </source>
</evidence>
<accession>A0A0Q3L7G3</accession>
<evidence type="ECO:0000313" key="3">
    <source>
        <dbReference type="EMBL" id="KQJ88533.1"/>
    </source>
</evidence>
<dbReference type="AlphaFoldDB" id="A0A0Q3L7G3"/>
<dbReference type="OrthoDB" id="629202at2759"/>
<name>A0A0Q3L7G3_BRADI</name>
<keyword evidence="5" id="KW-1185">Reference proteome</keyword>
<dbReference type="Gramene" id="KQJ88533">
    <property type="protein sequence ID" value="KQJ88533"/>
    <property type="gene ID" value="BRADI_4g19156v3"/>
</dbReference>
<reference evidence="3" key="2">
    <citation type="submission" date="2017-06" db="EMBL/GenBank/DDBJ databases">
        <title>WGS assembly of Brachypodium distachyon.</title>
        <authorList>
            <consortium name="The International Brachypodium Initiative"/>
            <person name="Lucas S."/>
            <person name="Harmon-Smith M."/>
            <person name="Lail K."/>
            <person name="Tice H."/>
            <person name="Grimwood J."/>
            <person name="Bruce D."/>
            <person name="Barry K."/>
            <person name="Shu S."/>
            <person name="Lindquist E."/>
            <person name="Wang M."/>
            <person name="Pitluck S."/>
            <person name="Vogel J.P."/>
            <person name="Garvin D.F."/>
            <person name="Mockler T.C."/>
            <person name="Schmutz J."/>
            <person name="Rokhsar D."/>
            <person name="Bevan M.W."/>
        </authorList>
    </citation>
    <scope>NUCLEOTIDE SEQUENCE</scope>
    <source>
        <strain evidence="3">Bd21</strain>
    </source>
</reference>
<dbReference type="SMART" id="SM00848">
    <property type="entry name" value="Inhibitor_I29"/>
    <property type="match status" value="1"/>
</dbReference>